<dbReference type="InterPro" id="IPR004107">
    <property type="entry name" value="Integrase_SAM-like_N"/>
</dbReference>
<keyword evidence="3 5" id="KW-0238">DNA-binding</keyword>
<dbReference type="Gene3D" id="1.10.443.10">
    <property type="entry name" value="Intergrase catalytic core"/>
    <property type="match status" value="1"/>
</dbReference>
<evidence type="ECO:0000256" key="3">
    <source>
        <dbReference type="ARBA" id="ARBA00023125"/>
    </source>
</evidence>
<protein>
    <submittedName>
        <fullName evidence="8">Integrase</fullName>
    </submittedName>
</protein>
<dbReference type="SUPFAM" id="SSF56349">
    <property type="entry name" value="DNA breaking-rejoining enzymes"/>
    <property type="match status" value="1"/>
</dbReference>
<comment type="caution">
    <text evidence="8">The sequence shown here is derived from an EMBL/GenBank/DDBJ whole genome shotgun (WGS) entry which is preliminary data.</text>
</comment>
<dbReference type="PANTHER" id="PTHR30349">
    <property type="entry name" value="PHAGE INTEGRASE-RELATED"/>
    <property type="match status" value="1"/>
</dbReference>
<proteinExistence type="inferred from homology"/>
<dbReference type="GO" id="GO:0006310">
    <property type="term" value="P:DNA recombination"/>
    <property type="evidence" value="ECO:0007669"/>
    <property type="project" value="UniProtKB-KW"/>
</dbReference>
<dbReference type="PROSITE" id="PS51898">
    <property type="entry name" value="TYR_RECOMBINASE"/>
    <property type="match status" value="1"/>
</dbReference>
<name>A0A1V4FIK9_LIMRT</name>
<comment type="similarity">
    <text evidence="1">Belongs to the 'phage' integrase family.</text>
</comment>
<dbReference type="Proteomes" id="UP000189795">
    <property type="component" value="Unassembled WGS sequence"/>
</dbReference>
<dbReference type="PANTHER" id="PTHR30349:SF41">
    <property type="entry name" value="INTEGRASE_RECOMBINASE PROTEIN MJ0367-RELATED"/>
    <property type="match status" value="1"/>
</dbReference>
<dbReference type="Pfam" id="PF02899">
    <property type="entry name" value="Phage_int_SAM_1"/>
    <property type="match status" value="1"/>
</dbReference>
<dbReference type="Pfam" id="PF00589">
    <property type="entry name" value="Phage_integrase"/>
    <property type="match status" value="1"/>
</dbReference>
<reference evidence="8 9" key="1">
    <citation type="submission" date="2017-03" db="EMBL/GenBank/DDBJ databases">
        <title>Antibiotic resistance of probiotic microorganisms.</title>
        <authorList>
            <person name="Sanudo A.I."/>
            <person name="Olivares M."/>
            <person name="Banuelos O."/>
        </authorList>
    </citation>
    <scope>NUCLEOTIDE SEQUENCE [LARGE SCALE GENOMIC DNA]</scope>
    <source>
        <strain evidence="8 9">CECT8605</strain>
    </source>
</reference>
<evidence type="ECO:0000256" key="2">
    <source>
        <dbReference type="ARBA" id="ARBA00022908"/>
    </source>
</evidence>
<dbReference type="RefSeq" id="WP_035162130.1">
    <property type="nucleotide sequence ID" value="NZ_JBNPKD010000001.1"/>
</dbReference>
<evidence type="ECO:0000313" key="9">
    <source>
        <dbReference type="Proteomes" id="UP000189795"/>
    </source>
</evidence>
<evidence type="ECO:0000259" key="7">
    <source>
        <dbReference type="PROSITE" id="PS51900"/>
    </source>
</evidence>
<dbReference type="InterPro" id="IPR013762">
    <property type="entry name" value="Integrase-like_cat_sf"/>
</dbReference>
<evidence type="ECO:0000313" key="8">
    <source>
        <dbReference type="EMBL" id="OPG87252.1"/>
    </source>
</evidence>
<evidence type="ECO:0000256" key="5">
    <source>
        <dbReference type="PROSITE-ProRule" id="PRU01248"/>
    </source>
</evidence>
<keyword evidence="4" id="KW-0233">DNA recombination</keyword>
<gene>
    <name evidence="8" type="ORF">B5D07_10675</name>
</gene>
<dbReference type="Gene3D" id="1.10.150.130">
    <property type="match status" value="1"/>
</dbReference>
<sequence>MKIDVSSVYQTWINSLWSENTIKKYKSSVTLFYSMVFQKEPETIEQYDLFHLRFSDVLNKFVTPLKQAGVKDTTIKGHLIAVRSYIKMINREKIFRDIDYTNLLNYVLTDKSLKTNDVKHHEAISKEELEELKKFLREKRYKNDINNNFGKKYALLVDFMYKTGIRVNASFHIKWIDFQFVVGNNSERYARLDVIDKGQKLNTKYLRREYYDMLRNLFYRDNDNDFVFDELSQNALREYFKEFSQKINHHLTPHSLRAGAATSLYYQTKDILMVKDFLDHENIATTEKYIHSQKDPSSTGTAILTADYDYSDIDKLSKEQLLMLIHSRPEMESSIYMTARQSKLITR</sequence>
<evidence type="ECO:0000256" key="4">
    <source>
        <dbReference type="ARBA" id="ARBA00023172"/>
    </source>
</evidence>
<dbReference type="InterPro" id="IPR010998">
    <property type="entry name" value="Integrase_recombinase_N"/>
</dbReference>
<evidence type="ECO:0000259" key="6">
    <source>
        <dbReference type="PROSITE" id="PS51898"/>
    </source>
</evidence>
<dbReference type="GO" id="GO:0015074">
    <property type="term" value="P:DNA integration"/>
    <property type="evidence" value="ECO:0007669"/>
    <property type="project" value="UniProtKB-KW"/>
</dbReference>
<dbReference type="InterPro" id="IPR011010">
    <property type="entry name" value="DNA_brk_join_enz"/>
</dbReference>
<organism evidence="8 9">
    <name type="scientific">Limosilactobacillus reuteri</name>
    <name type="common">Lactobacillus reuteri</name>
    <dbReference type="NCBI Taxonomy" id="1598"/>
    <lineage>
        <taxon>Bacteria</taxon>
        <taxon>Bacillati</taxon>
        <taxon>Bacillota</taxon>
        <taxon>Bacilli</taxon>
        <taxon>Lactobacillales</taxon>
        <taxon>Lactobacillaceae</taxon>
        <taxon>Limosilactobacillus</taxon>
    </lineage>
</organism>
<accession>A0A1V4FIK9</accession>
<dbReference type="InterPro" id="IPR002104">
    <property type="entry name" value="Integrase_catalytic"/>
</dbReference>
<dbReference type="InterPro" id="IPR044068">
    <property type="entry name" value="CB"/>
</dbReference>
<dbReference type="PROSITE" id="PS51900">
    <property type="entry name" value="CB"/>
    <property type="match status" value="1"/>
</dbReference>
<dbReference type="EMBL" id="MWVS01000126">
    <property type="protein sequence ID" value="OPG87252.1"/>
    <property type="molecule type" value="Genomic_DNA"/>
</dbReference>
<keyword evidence="2" id="KW-0229">DNA integration</keyword>
<dbReference type="GO" id="GO:0003677">
    <property type="term" value="F:DNA binding"/>
    <property type="evidence" value="ECO:0007669"/>
    <property type="project" value="UniProtKB-UniRule"/>
</dbReference>
<dbReference type="CDD" id="cd00397">
    <property type="entry name" value="DNA_BRE_C"/>
    <property type="match status" value="1"/>
</dbReference>
<dbReference type="AlphaFoldDB" id="A0A1V4FIK9"/>
<feature type="domain" description="Core-binding (CB)" evidence="7">
    <location>
        <begin position="3"/>
        <end position="90"/>
    </location>
</feature>
<feature type="domain" description="Tyr recombinase" evidence="6">
    <location>
        <begin position="119"/>
        <end position="304"/>
    </location>
</feature>
<evidence type="ECO:0000256" key="1">
    <source>
        <dbReference type="ARBA" id="ARBA00008857"/>
    </source>
</evidence>
<dbReference type="InterPro" id="IPR050090">
    <property type="entry name" value="Tyrosine_recombinase_XerCD"/>
</dbReference>